<dbReference type="Proteomes" id="UP000198598">
    <property type="component" value="Unassembled WGS sequence"/>
</dbReference>
<dbReference type="RefSeq" id="WP_093834800.1">
    <property type="nucleotide sequence ID" value="NZ_FOLQ01000039.1"/>
</dbReference>
<protein>
    <submittedName>
        <fullName evidence="1">Uncharacterized protein</fullName>
    </submittedName>
</protein>
<proteinExistence type="predicted"/>
<evidence type="ECO:0000313" key="2">
    <source>
        <dbReference type="Proteomes" id="UP000198598"/>
    </source>
</evidence>
<dbReference type="AlphaFoldDB" id="A0A1I2H6U7"/>
<dbReference type="STRING" id="662367.SAMN05216167_13916"/>
<gene>
    <name evidence="1" type="ORF">SAMN05216167_13916</name>
</gene>
<name>A0A1I2H6U7_9BACT</name>
<reference evidence="1 2" key="1">
    <citation type="submission" date="2016-10" db="EMBL/GenBank/DDBJ databases">
        <authorList>
            <person name="de Groot N.N."/>
        </authorList>
    </citation>
    <scope>NUCLEOTIDE SEQUENCE [LARGE SCALE GENOMIC DNA]</scope>
    <source>
        <strain evidence="1 2">DSM 26130</strain>
    </source>
</reference>
<evidence type="ECO:0000313" key="1">
    <source>
        <dbReference type="EMBL" id="SFF25914.1"/>
    </source>
</evidence>
<keyword evidence="2" id="KW-1185">Reference proteome</keyword>
<organism evidence="1 2">
    <name type="scientific">Spirosoma endophyticum</name>
    <dbReference type="NCBI Taxonomy" id="662367"/>
    <lineage>
        <taxon>Bacteria</taxon>
        <taxon>Pseudomonadati</taxon>
        <taxon>Bacteroidota</taxon>
        <taxon>Cytophagia</taxon>
        <taxon>Cytophagales</taxon>
        <taxon>Cytophagaceae</taxon>
        <taxon>Spirosoma</taxon>
    </lineage>
</organism>
<dbReference type="EMBL" id="FOLQ01000039">
    <property type="protein sequence ID" value="SFF25914.1"/>
    <property type="molecule type" value="Genomic_DNA"/>
</dbReference>
<sequence length="458" mass="53008">MEEYIRYGLRSSVEEYFKDSVSEDYDACVYSIYELARDHKAFADLRLPLQMFEDATEIFGLRRHFNTPHKGIVEILRLMEEDKYDIFQRAFVFDCLIGYYKFITNFNTKPIVDALETQSKKYAELCKAEQAKTEKLSDLIGILRGLFKLSIHYSSLVRLALKTPKPAFGIFGPDYRSIYIFFDEHHPDSIYFEKEAKISYGFKDLSDKFFRQLKYHLESLETDQANRISFLKKLFKNIHVSPDESKKLYTFGEYTQSDDFVKMQSEIDIDTWKEIYEIGLVCFQSAINGSFIGNKIEEELAADNLWIEGGWLDLKKKALDEHKSASNHINLESNLNITDQLSGIPQVKAQTSSAITLSFVDAFFDEARASDIVEKLKRLYVGGNYDQYAYMLYALYDLGLIADPATVNKTKLFHQLTATFGEIGTRQNLTAHINRLNAPNQQESIDIQTHKKNIQRAK</sequence>
<dbReference type="OrthoDB" id="10015776at2"/>
<accession>A0A1I2H6U7</accession>